<keyword evidence="5 7" id="KW-0067">ATP-binding</keyword>
<protein>
    <recommendedName>
        <fullName evidence="5 7">Adenylate kinase</fullName>
        <shortName evidence="5">AK</shortName>
        <ecNumber evidence="5 7">2.7.4.3</ecNumber>
    </recommendedName>
    <alternativeName>
        <fullName evidence="5">ATP-AMP transphosphorylase</fullName>
    </alternativeName>
    <alternativeName>
        <fullName evidence="5">ATP:AMP phosphotransferase</fullName>
    </alternativeName>
    <alternativeName>
        <fullName evidence="5">Adenylate monophosphate kinase</fullName>
    </alternativeName>
</protein>
<reference evidence="10" key="1">
    <citation type="submission" date="2017-03" db="EMBL/GenBank/DDBJ databases">
        <authorList>
            <person name="Rodrigo-Torres L."/>
            <person name="Arahal R.D."/>
            <person name="Lucena T."/>
        </authorList>
    </citation>
    <scope>NUCLEOTIDE SEQUENCE [LARGE SCALE GENOMIC DNA]</scope>
    <source>
        <strain evidence="10">CECT 8411</strain>
    </source>
</reference>
<feature type="binding site" evidence="5">
    <location>
        <position position="143"/>
    </location>
    <ligand>
        <name>Zn(2+)</name>
        <dbReference type="ChEBI" id="CHEBI:29105"/>
        <note>structural</note>
    </ligand>
</feature>
<keyword evidence="5" id="KW-0862">Zinc</keyword>
<dbReference type="Gene3D" id="3.40.50.300">
    <property type="entry name" value="P-loop containing nucleotide triphosphate hydrolases"/>
    <property type="match status" value="1"/>
</dbReference>
<dbReference type="Proteomes" id="UP000193778">
    <property type="component" value="Unassembled WGS sequence"/>
</dbReference>
<dbReference type="NCBIfam" id="NF011100">
    <property type="entry name" value="PRK14527.1"/>
    <property type="match status" value="1"/>
</dbReference>
<evidence type="ECO:0000256" key="6">
    <source>
        <dbReference type="RuleBase" id="RU003330"/>
    </source>
</evidence>
<dbReference type="GO" id="GO:0008270">
    <property type="term" value="F:zinc ion binding"/>
    <property type="evidence" value="ECO:0007669"/>
    <property type="project" value="UniProtKB-UniRule"/>
</dbReference>
<proteinExistence type="inferred from homology"/>
<dbReference type="GO" id="GO:0044209">
    <property type="term" value="P:AMP salvage"/>
    <property type="evidence" value="ECO:0007669"/>
    <property type="project" value="UniProtKB-UniRule"/>
</dbReference>
<evidence type="ECO:0000259" key="8">
    <source>
        <dbReference type="Pfam" id="PF05191"/>
    </source>
</evidence>
<comment type="subunit">
    <text evidence="5 7">Monomer.</text>
</comment>
<keyword evidence="10" id="KW-1185">Reference proteome</keyword>
<comment type="domain">
    <text evidence="5">Consists of three domains, a large central CORE domain and two small peripheral domains, NMPbind and LID, which undergo movements during catalysis. The LID domain closes over the site of phosphoryl transfer upon ATP binding. Assembling and dissambling the active center during each catalytic cycle provides an effective means to prevent ATP hydrolysis. Some bacteria have evolved a zinc-coordinating structure that stabilizes the LID domain.</text>
</comment>
<organism evidence="9 10">
    <name type="scientific">Ruegeria meonggei</name>
    <dbReference type="NCBI Taxonomy" id="1446476"/>
    <lineage>
        <taxon>Bacteria</taxon>
        <taxon>Pseudomonadati</taxon>
        <taxon>Pseudomonadota</taxon>
        <taxon>Alphaproteobacteria</taxon>
        <taxon>Rhodobacterales</taxon>
        <taxon>Roseobacteraceae</taxon>
        <taxon>Ruegeria</taxon>
    </lineage>
</organism>
<dbReference type="OrthoDB" id="9805030at2"/>
<dbReference type="InterPro" id="IPR006259">
    <property type="entry name" value="Adenyl_kin_sub"/>
</dbReference>
<comment type="caution">
    <text evidence="5">Lacks conserved residue(s) required for the propagation of feature annotation.</text>
</comment>
<dbReference type="EMBL" id="FWFP01000004">
    <property type="protein sequence ID" value="SLN40317.1"/>
    <property type="molecule type" value="Genomic_DNA"/>
</dbReference>
<dbReference type="Pfam" id="PF05191">
    <property type="entry name" value="ADK_lid"/>
    <property type="match status" value="1"/>
</dbReference>
<feature type="binding site" evidence="5">
    <location>
        <begin position="67"/>
        <end position="69"/>
    </location>
    <ligand>
        <name>AMP</name>
        <dbReference type="ChEBI" id="CHEBI:456215"/>
    </ligand>
</feature>
<feature type="binding site" evidence="5">
    <location>
        <position position="182"/>
    </location>
    <ligand>
        <name>AMP</name>
        <dbReference type="ChEBI" id="CHEBI:456215"/>
    </ligand>
</feature>
<dbReference type="UniPathway" id="UPA00588">
    <property type="reaction ID" value="UER00649"/>
</dbReference>
<dbReference type="InterPro" id="IPR007862">
    <property type="entry name" value="Adenylate_kinase_lid-dom"/>
</dbReference>
<feature type="binding site" evidence="5">
    <location>
        <position position="160"/>
    </location>
    <ligand>
        <name>Zn(2+)</name>
        <dbReference type="ChEBI" id="CHEBI:29105"/>
        <note>structural</note>
    </ligand>
</feature>
<evidence type="ECO:0000256" key="4">
    <source>
        <dbReference type="ARBA" id="ARBA00022777"/>
    </source>
</evidence>
<dbReference type="FunFam" id="3.40.50.300:FF:000106">
    <property type="entry name" value="Adenylate kinase mitochondrial"/>
    <property type="match status" value="1"/>
</dbReference>
<evidence type="ECO:0000256" key="7">
    <source>
        <dbReference type="RuleBase" id="RU003331"/>
    </source>
</evidence>
<dbReference type="NCBIfam" id="NF001381">
    <property type="entry name" value="PRK00279.1-3"/>
    <property type="match status" value="1"/>
</dbReference>
<evidence type="ECO:0000256" key="5">
    <source>
        <dbReference type="HAMAP-Rule" id="MF_00235"/>
    </source>
</evidence>
<comment type="catalytic activity">
    <reaction evidence="5 7">
        <text>AMP + ATP = 2 ADP</text>
        <dbReference type="Rhea" id="RHEA:12973"/>
        <dbReference type="ChEBI" id="CHEBI:30616"/>
        <dbReference type="ChEBI" id="CHEBI:456215"/>
        <dbReference type="ChEBI" id="CHEBI:456216"/>
        <dbReference type="EC" id="2.7.4.3"/>
    </reaction>
</comment>
<evidence type="ECO:0000313" key="10">
    <source>
        <dbReference type="Proteomes" id="UP000193778"/>
    </source>
</evidence>
<keyword evidence="3 5" id="KW-0547">Nucleotide-binding</keyword>
<feature type="binding site" evidence="5">
    <location>
        <position position="102"/>
    </location>
    <ligand>
        <name>AMP</name>
        <dbReference type="ChEBI" id="CHEBI:456215"/>
    </ligand>
</feature>
<keyword evidence="2 5" id="KW-0545">Nucleotide biosynthesis</keyword>
<dbReference type="GO" id="GO:0004017">
    <property type="term" value="F:AMP kinase activity"/>
    <property type="evidence" value="ECO:0007669"/>
    <property type="project" value="UniProtKB-UniRule"/>
</dbReference>
<feature type="binding site" evidence="5">
    <location>
        <position position="41"/>
    </location>
    <ligand>
        <name>AMP</name>
        <dbReference type="ChEBI" id="CHEBI:456215"/>
    </ligand>
</feature>
<dbReference type="HAMAP" id="MF_00235">
    <property type="entry name" value="Adenylate_kinase_Adk"/>
    <property type="match status" value="1"/>
</dbReference>
<dbReference type="GO" id="GO:0005737">
    <property type="term" value="C:cytoplasm"/>
    <property type="evidence" value="ECO:0007669"/>
    <property type="project" value="UniProtKB-SubCell"/>
</dbReference>
<feature type="binding site" evidence="5">
    <location>
        <begin position="20"/>
        <end position="25"/>
    </location>
    <ligand>
        <name>ATP</name>
        <dbReference type="ChEBI" id="CHEBI:30616"/>
    </ligand>
</feature>
<dbReference type="CDD" id="cd01428">
    <property type="entry name" value="ADK"/>
    <property type="match status" value="1"/>
</dbReference>
<feature type="binding site" evidence="5">
    <location>
        <position position="210"/>
    </location>
    <ligand>
        <name>ATP</name>
        <dbReference type="ChEBI" id="CHEBI:30616"/>
    </ligand>
</feature>
<feature type="binding site" evidence="5">
    <location>
        <position position="171"/>
    </location>
    <ligand>
        <name>AMP</name>
        <dbReference type="ChEBI" id="CHEBI:456215"/>
    </ligand>
</feature>
<dbReference type="EC" id="2.7.4.3" evidence="5 7"/>
<comment type="subcellular location">
    <subcellularLocation>
        <location evidence="5 7">Cytoplasm</location>
    </subcellularLocation>
</comment>
<accession>A0A1X6Z492</accession>
<dbReference type="NCBIfam" id="NF001380">
    <property type="entry name" value="PRK00279.1-2"/>
    <property type="match status" value="1"/>
</dbReference>
<keyword evidence="4 5" id="KW-0418">Kinase</keyword>
<dbReference type="GO" id="GO:0005524">
    <property type="term" value="F:ATP binding"/>
    <property type="evidence" value="ECO:0007669"/>
    <property type="project" value="UniProtKB-UniRule"/>
</dbReference>
<evidence type="ECO:0000256" key="2">
    <source>
        <dbReference type="ARBA" id="ARBA00022727"/>
    </source>
</evidence>
<keyword evidence="5" id="KW-0963">Cytoplasm</keyword>
<feature type="binding site" evidence="5">
    <location>
        <position position="140"/>
    </location>
    <ligand>
        <name>Zn(2+)</name>
        <dbReference type="ChEBI" id="CHEBI:29105"/>
        <note>structural</note>
    </ligand>
</feature>
<dbReference type="InterPro" id="IPR027417">
    <property type="entry name" value="P-loop_NTPase"/>
</dbReference>
<dbReference type="Pfam" id="PF00406">
    <property type="entry name" value="ADK"/>
    <property type="match status" value="1"/>
</dbReference>
<dbReference type="NCBIfam" id="TIGR01351">
    <property type="entry name" value="adk"/>
    <property type="match status" value="1"/>
</dbReference>
<keyword evidence="1 5" id="KW-0808">Transferase</keyword>
<dbReference type="InterPro" id="IPR000850">
    <property type="entry name" value="Adenylat/UMP-CMP_kin"/>
</dbReference>
<feature type="domain" description="Adenylate kinase active site lid" evidence="8">
    <location>
        <begin position="137"/>
        <end position="173"/>
    </location>
</feature>
<dbReference type="AlphaFoldDB" id="A0A1X6Z492"/>
<dbReference type="InterPro" id="IPR033690">
    <property type="entry name" value="Adenylat_kinase_CS"/>
</dbReference>
<comment type="function">
    <text evidence="5">Catalyzes the reversible transfer of the terminal phosphate group between ATP and AMP. Plays an important role in cellular energy homeostasis and in adenine nucleotide metabolism.</text>
</comment>
<dbReference type="RefSeq" id="WP_085822332.1">
    <property type="nucleotide sequence ID" value="NZ_FWFP01000004.1"/>
</dbReference>
<feature type="binding site" evidence="5">
    <location>
        <begin position="95"/>
        <end position="98"/>
    </location>
    <ligand>
        <name>AMP</name>
        <dbReference type="ChEBI" id="CHEBI:456215"/>
    </ligand>
</feature>
<dbReference type="SUPFAM" id="SSF52540">
    <property type="entry name" value="P-loop containing nucleoside triphosphate hydrolases"/>
    <property type="match status" value="1"/>
</dbReference>
<gene>
    <name evidence="9" type="primary">adk_2</name>
    <name evidence="5" type="synonym">adk</name>
    <name evidence="9" type="ORF">RUM8411_01814</name>
</gene>
<dbReference type="PROSITE" id="PS00113">
    <property type="entry name" value="ADENYLATE_KINASE"/>
    <property type="match status" value="1"/>
</dbReference>
<evidence type="ECO:0000256" key="3">
    <source>
        <dbReference type="ARBA" id="ARBA00022741"/>
    </source>
</evidence>
<evidence type="ECO:0000313" key="9">
    <source>
        <dbReference type="EMBL" id="SLN40317.1"/>
    </source>
</evidence>
<comment type="pathway">
    <text evidence="5">Purine metabolism; AMP biosynthesis via salvage pathway; AMP from ADP: step 1/1.</text>
</comment>
<dbReference type="PRINTS" id="PR00094">
    <property type="entry name" value="ADENYLTKNASE"/>
</dbReference>
<sequence length="231" mass="24970">MATVDSDQPTKIVVMFGPPGSGKGTQARRLADELGYIQISTGDLLRSAVEAQSTLGLIAKATMEAGGLVSDDIVLALLKERLAEPDTQAGVIFDGYPRTVAQAKALDLLLKRSGQRVGKVVELKVNDDELVERITGRHTCADCGEGYHIRFKRPKLEGVCDVCGGTRFKRRADDTAETVRTRLSEYYEQTLPVLSYYVPKGAVSTLDGADSVDEVFADLMSVVSAKSRVDT</sequence>
<feature type="region of interest" description="NMP" evidence="5">
    <location>
        <begin position="40"/>
        <end position="69"/>
    </location>
</feature>
<name>A0A1X6Z492_9RHOB</name>
<evidence type="ECO:0000256" key="1">
    <source>
        <dbReference type="ARBA" id="ARBA00022679"/>
    </source>
</evidence>
<keyword evidence="5" id="KW-0479">Metal-binding</keyword>
<comment type="similarity">
    <text evidence="5 6">Belongs to the adenylate kinase family.</text>
</comment>
<feature type="binding site" evidence="5">
    <location>
        <position position="137"/>
    </location>
    <ligand>
        <name>ATP</name>
        <dbReference type="ChEBI" id="CHEBI:30616"/>
    </ligand>
</feature>
<feature type="binding site" evidence="5">
    <location>
        <position position="163"/>
    </location>
    <ligand>
        <name>Zn(2+)</name>
        <dbReference type="ChEBI" id="CHEBI:29105"/>
        <note>structural</note>
    </ligand>
</feature>
<feature type="binding site" evidence="5">
    <location>
        <position position="46"/>
    </location>
    <ligand>
        <name>AMP</name>
        <dbReference type="ChEBI" id="CHEBI:456215"/>
    </ligand>
</feature>
<dbReference type="PANTHER" id="PTHR23359">
    <property type="entry name" value="NUCLEOTIDE KINASE"/>
    <property type="match status" value="1"/>
</dbReference>